<sequence length="197" mass="21532">MRHLDMVGGGITATTGRTLDQHATDPVPAAAHLPEAAANLRHLRTELLLAVDRLRTLLINEDDLHGTTSTVAGPVETIIELALEYRYARTWIDTLIDDEARAAYAQTHPGQTVRRRDVNPGDTVLVVLPHTDSCRRQNLAGHTTRIRVGTSDTALRPPGSGNPLRLSHADTGIYRDPTEDRLYVLNTEADETADAGH</sequence>
<reference evidence="2 3" key="1">
    <citation type="submission" date="2021-01" db="EMBL/GenBank/DDBJ databases">
        <title>Whole genome shotgun sequence of Verrucosispora andamanensis NBRC 109075.</title>
        <authorList>
            <person name="Komaki H."/>
            <person name="Tamura T."/>
        </authorList>
    </citation>
    <scope>NUCLEOTIDE SEQUENCE [LARGE SCALE GENOMIC DNA]</scope>
    <source>
        <strain evidence="2 3">NBRC 109075</strain>
    </source>
</reference>
<comment type="caution">
    <text evidence="2">The sequence shown here is derived from an EMBL/GenBank/DDBJ whole genome shotgun (WGS) entry which is preliminary data.</text>
</comment>
<evidence type="ECO:0000313" key="3">
    <source>
        <dbReference type="Proteomes" id="UP000647017"/>
    </source>
</evidence>
<proteinExistence type="predicted"/>
<gene>
    <name evidence="2" type="ORF">Van01_59740</name>
</gene>
<organism evidence="2 3">
    <name type="scientific">Micromonospora andamanensis</name>
    <dbReference type="NCBI Taxonomy" id="1287068"/>
    <lineage>
        <taxon>Bacteria</taxon>
        <taxon>Bacillati</taxon>
        <taxon>Actinomycetota</taxon>
        <taxon>Actinomycetes</taxon>
        <taxon>Micromonosporales</taxon>
        <taxon>Micromonosporaceae</taxon>
        <taxon>Micromonospora</taxon>
    </lineage>
</organism>
<evidence type="ECO:0000256" key="1">
    <source>
        <dbReference type="SAM" id="MobiDB-lite"/>
    </source>
</evidence>
<dbReference type="EMBL" id="BOOZ01000061">
    <property type="protein sequence ID" value="GIJ12760.1"/>
    <property type="molecule type" value="Genomic_DNA"/>
</dbReference>
<name>A0ABQ4I4D3_9ACTN</name>
<dbReference type="Proteomes" id="UP000647017">
    <property type="component" value="Unassembled WGS sequence"/>
</dbReference>
<dbReference type="RefSeq" id="WP_204014675.1">
    <property type="nucleotide sequence ID" value="NZ_BOOZ01000061.1"/>
</dbReference>
<protein>
    <submittedName>
        <fullName evidence="2">Uncharacterized protein</fullName>
    </submittedName>
</protein>
<accession>A0ABQ4I4D3</accession>
<keyword evidence="3" id="KW-1185">Reference proteome</keyword>
<evidence type="ECO:0000313" key="2">
    <source>
        <dbReference type="EMBL" id="GIJ12760.1"/>
    </source>
</evidence>
<feature type="region of interest" description="Disordered" evidence="1">
    <location>
        <begin position="150"/>
        <end position="171"/>
    </location>
</feature>